<dbReference type="Gene3D" id="3.40.630.30">
    <property type="match status" value="1"/>
</dbReference>
<keyword evidence="5" id="KW-1185">Reference proteome</keyword>
<dbReference type="InterPro" id="IPR000182">
    <property type="entry name" value="GNAT_dom"/>
</dbReference>
<dbReference type="Pfam" id="PF00583">
    <property type="entry name" value="Acetyltransf_1"/>
    <property type="match status" value="1"/>
</dbReference>
<dbReference type="EMBL" id="FZOU01000001">
    <property type="protein sequence ID" value="SNS32043.1"/>
    <property type="molecule type" value="Genomic_DNA"/>
</dbReference>
<evidence type="ECO:0000259" key="3">
    <source>
        <dbReference type="PROSITE" id="PS51186"/>
    </source>
</evidence>
<dbReference type="PANTHER" id="PTHR43877:SF2">
    <property type="entry name" value="AMINOALKYLPHOSPHONATE N-ACETYLTRANSFERASE-RELATED"/>
    <property type="match status" value="1"/>
</dbReference>
<dbReference type="GO" id="GO:0005840">
    <property type="term" value="C:ribosome"/>
    <property type="evidence" value="ECO:0007669"/>
    <property type="project" value="UniProtKB-KW"/>
</dbReference>
<dbReference type="PANTHER" id="PTHR43877">
    <property type="entry name" value="AMINOALKYLPHOSPHONATE N-ACETYLTRANSFERASE-RELATED-RELATED"/>
    <property type="match status" value="1"/>
</dbReference>
<evidence type="ECO:0000256" key="2">
    <source>
        <dbReference type="ARBA" id="ARBA00023315"/>
    </source>
</evidence>
<feature type="domain" description="N-acetyltransferase" evidence="3">
    <location>
        <begin position="8"/>
        <end position="159"/>
    </location>
</feature>
<organism evidence="4 5">
    <name type="scientific">Granulicella rosea</name>
    <dbReference type="NCBI Taxonomy" id="474952"/>
    <lineage>
        <taxon>Bacteria</taxon>
        <taxon>Pseudomonadati</taxon>
        <taxon>Acidobacteriota</taxon>
        <taxon>Terriglobia</taxon>
        <taxon>Terriglobales</taxon>
        <taxon>Acidobacteriaceae</taxon>
        <taxon>Granulicella</taxon>
    </lineage>
</organism>
<sequence>MLSLIGAATFMEAFAGRLEGSAIRAHCARAYTLGATEDLLSKETTKAWVATVEPDAAPVGFVLLTEPDLPLPGLTGADIELKRIYLFTRFHGNGNGQRMMDQAIGGARAQGKSRLLLGVYSENPRALAFYAKNGFVQVGTREFALGTIVHHDYILARPI</sequence>
<dbReference type="InterPro" id="IPR050832">
    <property type="entry name" value="Bact_Acetyltransf"/>
</dbReference>
<dbReference type="PROSITE" id="PS51186">
    <property type="entry name" value="GNAT"/>
    <property type="match status" value="1"/>
</dbReference>
<evidence type="ECO:0000313" key="5">
    <source>
        <dbReference type="Proteomes" id="UP000198356"/>
    </source>
</evidence>
<proteinExistence type="predicted"/>
<dbReference type="SUPFAM" id="SSF55729">
    <property type="entry name" value="Acyl-CoA N-acyltransferases (Nat)"/>
    <property type="match status" value="1"/>
</dbReference>
<dbReference type="GO" id="GO:0016747">
    <property type="term" value="F:acyltransferase activity, transferring groups other than amino-acyl groups"/>
    <property type="evidence" value="ECO:0007669"/>
    <property type="project" value="InterPro"/>
</dbReference>
<protein>
    <submittedName>
        <fullName evidence="4">Ribosomal protein S18 acetylase RimI</fullName>
    </submittedName>
</protein>
<evidence type="ECO:0000256" key="1">
    <source>
        <dbReference type="ARBA" id="ARBA00022679"/>
    </source>
</evidence>
<keyword evidence="2" id="KW-0012">Acyltransferase</keyword>
<reference evidence="4 5" key="1">
    <citation type="submission" date="2017-06" db="EMBL/GenBank/DDBJ databases">
        <authorList>
            <person name="Kim H.J."/>
            <person name="Triplett B.A."/>
        </authorList>
    </citation>
    <scope>NUCLEOTIDE SEQUENCE [LARGE SCALE GENOMIC DNA]</scope>
    <source>
        <strain evidence="4 5">DSM 18704</strain>
    </source>
</reference>
<dbReference type="Proteomes" id="UP000198356">
    <property type="component" value="Unassembled WGS sequence"/>
</dbReference>
<gene>
    <name evidence="4" type="ORF">SAMN05421770_101483</name>
</gene>
<accession>A0A239DK05</accession>
<name>A0A239DK05_9BACT</name>
<keyword evidence="1" id="KW-0808">Transferase</keyword>
<keyword evidence="4" id="KW-0689">Ribosomal protein</keyword>
<dbReference type="AlphaFoldDB" id="A0A239DK05"/>
<dbReference type="InterPro" id="IPR016181">
    <property type="entry name" value="Acyl_CoA_acyltransferase"/>
</dbReference>
<keyword evidence="4" id="KW-0687">Ribonucleoprotein</keyword>
<evidence type="ECO:0000313" key="4">
    <source>
        <dbReference type="EMBL" id="SNS32043.1"/>
    </source>
</evidence>